<evidence type="ECO:0000256" key="2">
    <source>
        <dbReference type="ARBA" id="ARBA00022448"/>
    </source>
</evidence>
<dbReference type="Gene3D" id="1.20.1250.20">
    <property type="entry name" value="MFS general substrate transporter like domains"/>
    <property type="match status" value="1"/>
</dbReference>
<feature type="transmembrane region" description="Helical" evidence="6">
    <location>
        <begin position="361"/>
        <end position="384"/>
    </location>
</feature>
<dbReference type="PROSITE" id="PS50850">
    <property type="entry name" value="MFS"/>
    <property type="match status" value="1"/>
</dbReference>
<feature type="transmembrane region" description="Helical" evidence="6">
    <location>
        <begin position="300"/>
        <end position="318"/>
    </location>
</feature>
<feature type="transmembrane region" description="Helical" evidence="6">
    <location>
        <begin position="324"/>
        <end position="349"/>
    </location>
</feature>
<feature type="transmembrane region" description="Helical" evidence="6">
    <location>
        <begin position="396"/>
        <end position="419"/>
    </location>
</feature>
<dbReference type="InterPro" id="IPR011701">
    <property type="entry name" value="MFS"/>
</dbReference>
<feature type="transmembrane region" description="Helical" evidence="6">
    <location>
        <begin position="161"/>
        <end position="178"/>
    </location>
</feature>
<name>A0A6C0G730_9BACL</name>
<dbReference type="KEGG" id="plyc:GXP70_23815"/>
<dbReference type="GO" id="GO:0022857">
    <property type="term" value="F:transmembrane transporter activity"/>
    <property type="evidence" value="ECO:0007669"/>
    <property type="project" value="InterPro"/>
</dbReference>
<feature type="transmembrane region" description="Helical" evidence="6">
    <location>
        <begin position="184"/>
        <end position="203"/>
    </location>
</feature>
<dbReference type="InterPro" id="IPR052528">
    <property type="entry name" value="Sugar_transport-like"/>
</dbReference>
<evidence type="ECO:0000259" key="7">
    <source>
        <dbReference type="PROSITE" id="PS50850"/>
    </source>
</evidence>
<feature type="transmembrane region" description="Helical" evidence="6">
    <location>
        <begin position="60"/>
        <end position="82"/>
    </location>
</feature>
<accession>A0A6C0G730</accession>
<proteinExistence type="predicted"/>
<dbReference type="EMBL" id="CP048209">
    <property type="protein sequence ID" value="QHT62705.1"/>
    <property type="molecule type" value="Genomic_DNA"/>
</dbReference>
<sequence>MLSFWNHVMSVFRRKHLSDQRRGLLTSITEGIPANIIANLLGGPILTIYVVYLGGTASDVGLVVAIPALANLVQLVAAFYIQRFTNRRLLLAVFAITHRTIWIATGLIPFFVTASLRVDVFIGMFLLSFVCASTSSVFWTSIIADMVPAQVRGRYFGIRNTIHWAVASVSLLIGGQILEQLDERTGFVLLYAVSAACTVWNAVELLRYPNLPFERSAASSSAALFGKPLRDVVYMKATVFIAAFILLQNIAVPLFSYVMLETLRLSKQWITVITTVQMVVTMFSYYYWGTMNARYATRTLLLWTLPIIAASCVLWAGIAILPVILVLVIVNVTLGVGLGGYNLLIFNFIIGDTPKSDRPMYVAVFSALTGMTGFIGPLLGGWIYKQIEDGAYWLQSYGVSAFIGIGLLVLTAAVGPFVLRAAPAIPPSPGLEEKGIGS</sequence>
<evidence type="ECO:0000313" key="8">
    <source>
        <dbReference type="EMBL" id="QHT62705.1"/>
    </source>
</evidence>
<dbReference type="RefSeq" id="WP_162359136.1">
    <property type="nucleotide sequence ID" value="NZ_CP048209.1"/>
</dbReference>
<dbReference type="SUPFAM" id="SSF103473">
    <property type="entry name" value="MFS general substrate transporter"/>
    <property type="match status" value="1"/>
</dbReference>
<evidence type="ECO:0000256" key="3">
    <source>
        <dbReference type="ARBA" id="ARBA00022692"/>
    </source>
</evidence>
<feature type="transmembrane region" description="Helical" evidence="6">
    <location>
        <begin position="237"/>
        <end position="257"/>
    </location>
</feature>
<dbReference type="InterPro" id="IPR020846">
    <property type="entry name" value="MFS_dom"/>
</dbReference>
<evidence type="ECO:0000256" key="5">
    <source>
        <dbReference type="ARBA" id="ARBA00023136"/>
    </source>
</evidence>
<reference evidence="8 9" key="1">
    <citation type="submission" date="2020-01" db="EMBL/GenBank/DDBJ databases">
        <title>Paenibacillus sp. nov., isolated from tomato rhizosphere.</title>
        <authorList>
            <person name="Weon H.-Y."/>
            <person name="Lee S.A."/>
        </authorList>
    </citation>
    <scope>NUCLEOTIDE SEQUENCE [LARGE SCALE GENOMIC DNA]</scope>
    <source>
        <strain evidence="8 9">12200R-189</strain>
    </source>
</reference>
<dbReference type="GO" id="GO:0005886">
    <property type="term" value="C:plasma membrane"/>
    <property type="evidence" value="ECO:0007669"/>
    <property type="project" value="UniProtKB-SubCell"/>
</dbReference>
<keyword evidence="9" id="KW-1185">Reference proteome</keyword>
<feature type="transmembrane region" description="Helical" evidence="6">
    <location>
        <begin position="32"/>
        <end position="54"/>
    </location>
</feature>
<dbReference type="AlphaFoldDB" id="A0A6C0G730"/>
<feature type="transmembrane region" description="Helical" evidence="6">
    <location>
        <begin position="89"/>
        <end position="114"/>
    </location>
</feature>
<keyword evidence="4 6" id="KW-1133">Transmembrane helix</keyword>
<dbReference type="InterPro" id="IPR036259">
    <property type="entry name" value="MFS_trans_sf"/>
</dbReference>
<dbReference type="Proteomes" id="UP000476064">
    <property type="component" value="Chromosome"/>
</dbReference>
<feature type="transmembrane region" description="Helical" evidence="6">
    <location>
        <begin position="120"/>
        <end position="140"/>
    </location>
</feature>
<feature type="domain" description="Major facilitator superfamily (MFS) profile" evidence="7">
    <location>
        <begin position="229"/>
        <end position="438"/>
    </location>
</feature>
<organism evidence="8 9">
    <name type="scientific">Paenibacillus lycopersici</name>
    <dbReference type="NCBI Taxonomy" id="2704462"/>
    <lineage>
        <taxon>Bacteria</taxon>
        <taxon>Bacillati</taxon>
        <taxon>Bacillota</taxon>
        <taxon>Bacilli</taxon>
        <taxon>Bacillales</taxon>
        <taxon>Paenibacillaceae</taxon>
        <taxon>Paenibacillus</taxon>
    </lineage>
</organism>
<dbReference type="PANTHER" id="PTHR23526:SF2">
    <property type="entry name" value="MAJOR FACILITATOR SUPERFAMILY (MFS) PROFILE DOMAIN-CONTAINING PROTEIN"/>
    <property type="match status" value="1"/>
</dbReference>
<evidence type="ECO:0000256" key="4">
    <source>
        <dbReference type="ARBA" id="ARBA00022989"/>
    </source>
</evidence>
<feature type="transmembrane region" description="Helical" evidence="6">
    <location>
        <begin position="269"/>
        <end position="288"/>
    </location>
</feature>
<evidence type="ECO:0000256" key="1">
    <source>
        <dbReference type="ARBA" id="ARBA00004651"/>
    </source>
</evidence>
<gene>
    <name evidence="8" type="ORF">GXP70_23815</name>
</gene>
<keyword evidence="3 6" id="KW-0812">Transmembrane</keyword>
<keyword evidence="2" id="KW-0813">Transport</keyword>
<evidence type="ECO:0000256" key="6">
    <source>
        <dbReference type="SAM" id="Phobius"/>
    </source>
</evidence>
<evidence type="ECO:0000313" key="9">
    <source>
        <dbReference type="Proteomes" id="UP000476064"/>
    </source>
</evidence>
<protein>
    <submittedName>
        <fullName evidence="8">MFS transporter</fullName>
    </submittedName>
</protein>
<comment type="subcellular location">
    <subcellularLocation>
        <location evidence="1">Cell membrane</location>
        <topology evidence="1">Multi-pass membrane protein</topology>
    </subcellularLocation>
</comment>
<dbReference type="Pfam" id="PF07690">
    <property type="entry name" value="MFS_1"/>
    <property type="match status" value="1"/>
</dbReference>
<keyword evidence="5 6" id="KW-0472">Membrane</keyword>
<dbReference type="PANTHER" id="PTHR23526">
    <property type="entry name" value="INTEGRAL MEMBRANE TRANSPORT PROTEIN-RELATED"/>
    <property type="match status" value="1"/>
</dbReference>